<feature type="compositionally biased region" description="Polar residues" evidence="1">
    <location>
        <begin position="443"/>
        <end position="459"/>
    </location>
</feature>
<evidence type="ECO:0000313" key="2">
    <source>
        <dbReference type="EMBL" id="KAL2278601.1"/>
    </source>
</evidence>
<feature type="compositionally biased region" description="Polar residues" evidence="1">
    <location>
        <begin position="202"/>
        <end position="216"/>
    </location>
</feature>
<proteinExistence type="predicted"/>
<dbReference type="Proteomes" id="UP001600888">
    <property type="component" value="Unassembled WGS sequence"/>
</dbReference>
<evidence type="ECO:0000256" key="1">
    <source>
        <dbReference type="SAM" id="MobiDB-lite"/>
    </source>
</evidence>
<dbReference type="EMBL" id="JBAWTH010000085">
    <property type="protein sequence ID" value="KAL2278601.1"/>
    <property type="molecule type" value="Genomic_DNA"/>
</dbReference>
<feature type="compositionally biased region" description="Low complexity" evidence="1">
    <location>
        <begin position="183"/>
        <end position="201"/>
    </location>
</feature>
<feature type="region of interest" description="Disordered" evidence="1">
    <location>
        <begin position="12"/>
        <end position="79"/>
    </location>
</feature>
<evidence type="ECO:0000313" key="3">
    <source>
        <dbReference type="Proteomes" id="UP001600888"/>
    </source>
</evidence>
<feature type="region of interest" description="Disordered" evidence="1">
    <location>
        <begin position="356"/>
        <end position="375"/>
    </location>
</feature>
<gene>
    <name evidence="2" type="ORF">FJTKL_14326</name>
</gene>
<protein>
    <recommendedName>
        <fullName evidence="4">Glutamine repeat protein-1</fullName>
    </recommendedName>
</protein>
<feature type="compositionally biased region" description="Low complexity" evidence="1">
    <location>
        <begin position="427"/>
        <end position="438"/>
    </location>
</feature>
<sequence>MYSAPYGYGNAAGQAFTGAPPGQSPQMQPGPGQNQPQQQMMYNQQFSMGPSVPGGYAGAQNPGAMMPGGGGGPAGMMQNTAMPQMPANGQMNFHTPYTSSPYGAGVPSTSGPQGQFNPNYMMSGPMGGYPMNSQQQLIQRMQQQQSQQAPGGMGTPTPPRQFPGSQGTPNPTVPAQQQGQFGTPSNSQAAAQSQTPTQALPSANSVTTPQTPTFPMSGQGAVNGHSTPLSPNSQAKGQERISLLLEINQELLFEAINLRHNIEEVKREATSSTGPEQQKEKKEEDEAFAHDWAQYVVLRSPVTTGYHAANRHNRVCRRLQANLAYLASLADRKQSSQPAPAYLTPPTLTMRLKLRPMPATPDAEKVDGSGDREDREKLMREQYQKLQTLFPGIDPNNVPVSRPQPKPGAANPAMAMQNAQRMGSLGSIPIPQSPASSAHHGTPQMSNAATPTNQATNST</sequence>
<feature type="compositionally biased region" description="Basic and acidic residues" evidence="1">
    <location>
        <begin position="362"/>
        <end position="375"/>
    </location>
</feature>
<reference evidence="2 3" key="1">
    <citation type="submission" date="2024-03" db="EMBL/GenBank/DDBJ databases">
        <title>A high-quality draft genome sequence of Diaporthe vaccinii, a causative agent of upright dieback and viscid rot disease in cranberry plants.</title>
        <authorList>
            <person name="Sarrasin M."/>
            <person name="Lang B.F."/>
            <person name="Burger G."/>
        </authorList>
    </citation>
    <scope>NUCLEOTIDE SEQUENCE [LARGE SCALE GENOMIC DNA]</scope>
    <source>
        <strain evidence="2 3">IS7</strain>
    </source>
</reference>
<feature type="compositionally biased region" description="Low complexity" evidence="1">
    <location>
        <begin position="407"/>
        <end position="420"/>
    </location>
</feature>
<feature type="region of interest" description="Disordered" evidence="1">
    <location>
        <begin position="390"/>
        <end position="459"/>
    </location>
</feature>
<keyword evidence="3" id="KW-1185">Reference proteome</keyword>
<feature type="compositionally biased region" description="Polar residues" evidence="1">
    <location>
        <begin position="224"/>
        <end position="235"/>
    </location>
</feature>
<comment type="caution">
    <text evidence="2">The sequence shown here is derived from an EMBL/GenBank/DDBJ whole genome shotgun (WGS) entry which is preliminary data.</text>
</comment>
<feature type="region of interest" description="Disordered" evidence="1">
    <location>
        <begin position="102"/>
        <end position="235"/>
    </location>
</feature>
<feature type="compositionally biased region" description="Polar residues" evidence="1">
    <location>
        <begin position="163"/>
        <end position="182"/>
    </location>
</feature>
<name>A0ABR4E834_9PEZI</name>
<feature type="compositionally biased region" description="Low complexity" evidence="1">
    <location>
        <begin position="117"/>
        <end position="148"/>
    </location>
</feature>
<feature type="compositionally biased region" description="Low complexity" evidence="1">
    <location>
        <begin position="20"/>
        <end position="45"/>
    </location>
</feature>
<feature type="compositionally biased region" description="Polar residues" evidence="1">
    <location>
        <begin position="102"/>
        <end position="116"/>
    </location>
</feature>
<accession>A0ABR4E834</accession>
<evidence type="ECO:0008006" key="4">
    <source>
        <dbReference type="Google" id="ProtNLM"/>
    </source>
</evidence>
<organism evidence="2 3">
    <name type="scientific">Diaporthe vaccinii</name>
    <dbReference type="NCBI Taxonomy" id="105482"/>
    <lineage>
        <taxon>Eukaryota</taxon>
        <taxon>Fungi</taxon>
        <taxon>Dikarya</taxon>
        <taxon>Ascomycota</taxon>
        <taxon>Pezizomycotina</taxon>
        <taxon>Sordariomycetes</taxon>
        <taxon>Sordariomycetidae</taxon>
        <taxon>Diaporthales</taxon>
        <taxon>Diaporthaceae</taxon>
        <taxon>Diaporthe</taxon>
        <taxon>Diaporthe eres species complex</taxon>
    </lineage>
</organism>